<dbReference type="GO" id="GO:0009247">
    <property type="term" value="P:glycolipid biosynthetic process"/>
    <property type="evidence" value="ECO:0007669"/>
    <property type="project" value="UniProtKB-ARBA"/>
</dbReference>
<reference evidence="8 9" key="1">
    <citation type="submission" date="2016-11" db="EMBL/GenBank/DDBJ databases">
        <authorList>
            <person name="Jaros S."/>
            <person name="Januszkiewicz K."/>
            <person name="Wedrychowicz H."/>
        </authorList>
    </citation>
    <scope>NUCLEOTIDE SEQUENCE [LARGE SCALE GENOMIC DNA]</scope>
    <source>
        <strain evidence="8 9">DSM 16917</strain>
    </source>
</reference>
<name>A0A1M5QYD3_9GAMM</name>
<evidence type="ECO:0000313" key="9">
    <source>
        <dbReference type="Proteomes" id="UP000184268"/>
    </source>
</evidence>
<evidence type="ECO:0000256" key="7">
    <source>
        <dbReference type="SAM" id="Phobius"/>
    </source>
</evidence>
<keyword evidence="9" id="KW-1185">Reference proteome</keyword>
<keyword evidence="5 7" id="KW-0472">Membrane</keyword>
<dbReference type="InterPro" id="IPR004960">
    <property type="entry name" value="LipA_acyltrans"/>
</dbReference>
<protein>
    <submittedName>
        <fullName evidence="8">Lauroyl-KDO2-lipid IV(A) myristoyltransferase</fullName>
    </submittedName>
</protein>
<dbReference type="Proteomes" id="UP000184268">
    <property type="component" value="Unassembled WGS sequence"/>
</dbReference>
<evidence type="ECO:0000256" key="2">
    <source>
        <dbReference type="ARBA" id="ARBA00022475"/>
    </source>
</evidence>
<dbReference type="OrthoDB" id="9803456at2"/>
<gene>
    <name evidence="8" type="ORF">SAMN02745129_1406</name>
</gene>
<feature type="transmembrane region" description="Helical" evidence="7">
    <location>
        <begin position="23"/>
        <end position="43"/>
    </location>
</feature>
<keyword evidence="7" id="KW-1133">Transmembrane helix</keyword>
<dbReference type="PIRSF" id="PIRSF026649">
    <property type="entry name" value="MsbB"/>
    <property type="match status" value="1"/>
</dbReference>
<keyword evidence="2" id="KW-1003">Cell membrane</keyword>
<evidence type="ECO:0000256" key="6">
    <source>
        <dbReference type="ARBA" id="ARBA00023315"/>
    </source>
</evidence>
<keyword evidence="6" id="KW-0012">Acyltransferase</keyword>
<dbReference type="RefSeq" id="WP_082766605.1">
    <property type="nucleotide sequence ID" value="NZ_FQXG01000002.1"/>
</dbReference>
<proteinExistence type="predicted"/>
<sequence length="313" mass="35355">MDAHTAQGPYRVPFHPRMLHPRYWLDWLAVGLLALFAFVPPSLRRLLAYPLARLLKPLCRKPVAVARKNLASCYPHWSAAKRERLINQLLVTFVCTGLGLGELALRRKSFLSKRIEIDGLAHLEAARAEGKAVVFLVPHMFALEYAAAGLAMTGLPMIGMIKHHRSPVLNWAAYRQRLRFGGELFHRDAGMPTIVRQLKQGNSLFYLPDQDHGEHCSVFAPFFSCQKATLPVISRIARCSDAVVVPLSVGFVGTDGRARIQLDAPLPLAKLDKDEEARLLNQQMERLIGRHPDQYMWFLKILKSRPLGEPKLY</sequence>
<organism evidence="8 9">
    <name type="scientific">Ferrimonas marina</name>
    <dbReference type="NCBI Taxonomy" id="299255"/>
    <lineage>
        <taxon>Bacteria</taxon>
        <taxon>Pseudomonadati</taxon>
        <taxon>Pseudomonadota</taxon>
        <taxon>Gammaproteobacteria</taxon>
        <taxon>Alteromonadales</taxon>
        <taxon>Ferrimonadaceae</taxon>
        <taxon>Ferrimonas</taxon>
    </lineage>
</organism>
<keyword evidence="3" id="KW-0997">Cell inner membrane</keyword>
<dbReference type="PANTHER" id="PTHR30606">
    <property type="entry name" value="LIPID A BIOSYNTHESIS LAUROYL ACYLTRANSFERASE"/>
    <property type="match status" value="1"/>
</dbReference>
<keyword evidence="7" id="KW-0812">Transmembrane</keyword>
<dbReference type="EMBL" id="FQXG01000002">
    <property type="protein sequence ID" value="SHH18951.1"/>
    <property type="molecule type" value="Genomic_DNA"/>
</dbReference>
<evidence type="ECO:0000313" key="8">
    <source>
        <dbReference type="EMBL" id="SHH18951.1"/>
    </source>
</evidence>
<keyword evidence="4 8" id="KW-0808">Transferase</keyword>
<dbReference type="CDD" id="cd07984">
    <property type="entry name" value="LPLAT_LABLAT-like"/>
    <property type="match status" value="1"/>
</dbReference>
<accession>A0A1M5QYD3</accession>
<evidence type="ECO:0000256" key="3">
    <source>
        <dbReference type="ARBA" id="ARBA00022519"/>
    </source>
</evidence>
<comment type="subcellular location">
    <subcellularLocation>
        <location evidence="1">Cell inner membrane</location>
    </subcellularLocation>
</comment>
<dbReference type="STRING" id="299255.SAMN02745129_1406"/>
<evidence type="ECO:0000256" key="4">
    <source>
        <dbReference type="ARBA" id="ARBA00022679"/>
    </source>
</evidence>
<dbReference type="Pfam" id="PF03279">
    <property type="entry name" value="Lip_A_acyltrans"/>
    <property type="match status" value="1"/>
</dbReference>
<dbReference type="GO" id="GO:0005886">
    <property type="term" value="C:plasma membrane"/>
    <property type="evidence" value="ECO:0007669"/>
    <property type="project" value="UniProtKB-SubCell"/>
</dbReference>
<dbReference type="AlphaFoldDB" id="A0A1M5QYD3"/>
<evidence type="ECO:0000256" key="1">
    <source>
        <dbReference type="ARBA" id="ARBA00004533"/>
    </source>
</evidence>
<dbReference type="GO" id="GO:0016746">
    <property type="term" value="F:acyltransferase activity"/>
    <property type="evidence" value="ECO:0007669"/>
    <property type="project" value="UniProtKB-KW"/>
</dbReference>
<evidence type="ECO:0000256" key="5">
    <source>
        <dbReference type="ARBA" id="ARBA00023136"/>
    </source>
</evidence>
<dbReference type="PANTHER" id="PTHR30606:SF4">
    <property type="entry name" value="LIPID A BIOSYNTHESIS MYRISTOYLTRANSFERASE"/>
    <property type="match status" value="1"/>
</dbReference>